<dbReference type="CDD" id="cd07326">
    <property type="entry name" value="M56_BlaR1_MecR1_like"/>
    <property type="match status" value="1"/>
</dbReference>
<dbReference type="GeneID" id="95509977"/>
<dbReference type="InterPro" id="IPR001915">
    <property type="entry name" value="Peptidase_M48"/>
</dbReference>
<evidence type="ECO:0000256" key="7">
    <source>
        <dbReference type="SAM" id="Phobius"/>
    </source>
</evidence>
<comment type="similarity">
    <text evidence="6">Belongs to the peptidase M48 family.</text>
</comment>
<keyword evidence="7" id="KW-0472">Membrane</keyword>
<feature type="transmembrane region" description="Helical" evidence="7">
    <location>
        <begin position="20"/>
        <end position="37"/>
    </location>
</feature>
<evidence type="ECO:0000259" key="8">
    <source>
        <dbReference type="Pfam" id="PF01435"/>
    </source>
</evidence>
<keyword evidence="7" id="KW-1133">Transmembrane helix</keyword>
<evidence type="ECO:0000256" key="5">
    <source>
        <dbReference type="ARBA" id="ARBA00023049"/>
    </source>
</evidence>
<feature type="transmembrane region" description="Helical" evidence="7">
    <location>
        <begin position="49"/>
        <end position="73"/>
    </location>
</feature>
<keyword evidence="2" id="KW-0479">Metal-binding</keyword>
<dbReference type="AlphaFoldDB" id="A0A1H4N973"/>
<evidence type="ECO:0000256" key="6">
    <source>
        <dbReference type="RuleBase" id="RU003983"/>
    </source>
</evidence>
<dbReference type="PANTHER" id="PTHR34978">
    <property type="entry name" value="POSSIBLE SENSOR-TRANSDUCER PROTEIN BLAR"/>
    <property type="match status" value="1"/>
</dbReference>
<evidence type="ECO:0000313" key="9">
    <source>
        <dbReference type="EMBL" id="SEB91285.1"/>
    </source>
</evidence>
<evidence type="ECO:0000256" key="2">
    <source>
        <dbReference type="ARBA" id="ARBA00022723"/>
    </source>
</evidence>
<sequence>MSELLYRIGEFVLPLHHVLPPLMVAAAVGVVLPRFLVRSPWAHRTPRLTLGLWGLLVLVLTASLSLAVLQLFFPVAESHRMSDMVEGCFLSGGARCAAVMLDDMGRFSARAWAGFAAAVCPPLALALAFARELAEFRRRRLRHAELVRMVGTWRAELRATVLPHTTPAVYCLPGRAPQVVVSEGAVHALTAEQLAAALEHERAHITGRHHLLTAAASAVGALSRRLPLARFVRDEVPLLLEMAADDRALRRCSRPSLAVALYAVAAGQAPHAALAAGGSSAVLRMRRILEPPTERPTVQGVALLVLTLAVGLPALAAVCCSVPGPGM</sequence>
<dbReference type="PANTHER" id="PTHR34978:SF3">
    <property type="entry name" value="SLR0241 PROTEIN"/>
    <property type="match status" value="1"/>
</dbReference>
<dbReference type="Proteomes" id="UP000182375">
    <property type="component" value="Unassembled WGS sequence"/>
</dbReference>
<feature type="domain" description="Peptidase M48" evidence="8">
    <location>
        <begin position="170"/>
        <end position="218"/>
    </location>
</feature>
<keyword evidence="7" id="KW-0812">Transmembrane</keyword>
<evidence type="ECO:0000256" key="1">
    <source>
        <dbReference type="ARBA" id="ARBA00022670"/>
    </source>
</evidence>
<gene>
    <name evidence="9" type="ORF">SAMN04490357_0708</name>
</gene>
<evidence type="ECO:0000313" key="10">
    <source>
        <dbReference type="Proteomes" id="UP000182375"/>
    </source>
</evidence>
<keyword evidence="1 6" id="KW-0645">Protease</keyword>
<evidence type="ECO:0000256" key="3">
    <source>
        <dbReference type="ARBA" id="ARBA00022801"/>
    </source>
</evidence>
<dbReference type="Gene3D" id="3.30.2010.10">
    <property type="entry name" value="Metalloproteases ('zincins'), catalytic domain"/>
    <property type="match status" value="1"/>
</dbReference>
<keyword evidence="5 6" id="KW-0482">Metalloprotease</keyword>
<reference evidence="9 10" key="1">
    <citation type="submission" date="2016-10" db="EMBL/GenBank/DDBJ databases">
        <authorList>
            <person name="de Groot N.N."/>
        </authorList>
    </citation>
    <scope>NUCLEOTIDE SEQUENCE [LARGE SCALE GENOMIC DNA]</scope>
    <source>
        <strain evidence="9 10">DSM 40306</strain>
    </source>
</reference>
<proteinExistence type="inferred from homology"/>
<dbReference type="GO" id="GO:0046872">
    <property type="term" value="F:metal ion binding"/>
    <property type="evidence" value="ECO:0007669"/>
    <property type="project" value="UniProtKB-KW"/>
</dbReference>
<accession>A0A1H4N973</accession>
<dbReference type="EMBL" id="FNTD01000004">
    <property type="protein sequence ID" value="SEB91285.1"/>
    <property type="molecule type" value="Genomic_DNA"/>
</dbReference>
<dbReference type="STRING" id="67331.SAMN04490357_0708"/>
<dbReference type="InterPro" id="IPR052173">
    <property type="entry name" value="Beta-lactam_resp_regulator"/>
</dbReference>
<dbReference type="RefSeq" id="WP_107409061.1">
    <property type="nucleotide sequence ID" value="NZ_FNTD01000004.1"/>
</dbReference>
<keyword evidence="3 6" id="KW-0378">Hydrolase</keyword>
<keyword evidence="4 6" id="KW-0862">Zinc</keyword>
<comment type="cofactor">
    <cofactor evidence="6">
        <name>Zn(2+)</name>
        <dbReference type="ChEBI" id="CHEBI:29105"/>
    </cofactor>
    <text evidence="6">Binds 1 zinc ion per subunit.</text>
</comment>
<name>A0A1H4N973_9ACTN</name>
<feature type="transmembrane region" description="Helical" evidence="7">
    <location>
        <begin position="298"/>
        <end position="322"/>
    </location>
</feature>
<feature type="transmembrane region" description="Helical" evidence="7">
    <location>
        <begin position="257"/>
        <end position="278"/>
    </location>
</feature>
<organism evidence="9 10">
    <name type="scientific">Streptomyces misionensis</name>
    <dbReference type="NCBI Taxonomy" id="67331"/>
    <lineage>
        <taxon>Bacteria</taxon>
        <taxon>Bacillati</taxon>
        <taxon>Actinomycetota</taxon>
        <taxon>Actinomycetes</taxon>
        <taxon>Kitasatosporales</taxon>
        <taxon>Streptomycetaceae</taxon>
        <taxon>Streptomyces</taxon>
    </lineage>
</organism>
<dbReference type="GO" id="GO:0006508">
    <property type="term" value="P:proteolysis"/>
    <property type="evidence" value="ECO:0007669"/>
    <property type="project" value="UniProtKB-KW"/>
</dbReference>
<feature type="transmembrane region" description="Helical" evidence="7">
    <location>
        <begin position="111"/>
        <end position="130"/>
    </location>
</feature>
<evidence type="ECO:0000256" key="4">
    <source>
        <dbReference type="ARBA" id="ARBA00022833"/>
    </source>
</evidence>
<dbReference type="GO" id="GO:0004222">
    <property type="term" value="F:metalloendopeptidase activity"/>
    <property type="evidence" value="ECO:0007669"/>
    <property type="project" value="InterPro"/>
</dbReference>
<protein>
    <submittedName>
        <fullName evidence="9">Peptidase family M48</fullName>
    </submittedName>
</protein>
<dbReference type="Pfam" id="PF01435">
    <property type="entry name" value="Peptidase_M48"/>
    <property type="match status" value="1"/>
</dbReference>